<feature type="domain" description="CCHC-type" evidence="2">
    <location>
        <begin position="13"/>
        <end position="28"/>
    </location>
</feature>
<dbReference type="GO" id="GO:0008270">
    <property type="term" value="F:zinc ion binding"/>
    <property type="evidence" value="ECO:0007669"/>
    <property type="project" value="UniProtKB-KW"/>
</dbReference>
<feature type="non-terminal residue" evidence="3">
    <location>
        <position position="1"/>
    </location>
</feature>
<reference evidence="3 4" key="1">
    <citation type="journal article" date="2018" name="Front. Plant Sci.">
        <title>Red Clover (Trifolium pratense) and Zigzag Clover (T. medium) - A Picture of Genomic Similarities and Differences.</title>
        <authorList>
            <person name="Dluhosova J."/>
            <person name="Istvanek J."/>
            <person name="Nedelnik J."/>
            <person name="Repkova J."/>
        </authorList>
    </citation>
    <scope>NUCLEOTIDE SEQUENCE [LARGE SCALE GENOMIC DNA]</scope>
    <source>
        <strain evidence="4">cv. 10/8</strain>
        <tissue evidence="3">Leaf</tissue>
    </source>
</reference>
<dbReference type="InterPro" id="IPR001878">
    <property type="entry name" value="Znf_CCHC"/>
</dbReference>
<dbReference type="InterPro" id="IPR036875">
    <property type="entry name" value="Znf_CCHC_sf"/>
</dbReference>
<feature type="non-terminal residue" evidence="3">
    <location>
        <position position="90"/>
    </location>
</feature>
<dbReference type="Gene3D" id="4.10.60.10">
    <property type="entry name" value="Zinc finger, CCHC-type"/>
    <property type="match status" value="1"/>
</dbReference>
<comment type="caution">
    <text evidence="3">The sequence shown here is derived from an EMBL/GenBank/DDBJ whole genome shotgun (WGS) entry which is preliminary data.</text>
</comment>
<dbReference type="SUPFAM" id="SSF57756">
    <property type="entry name" value="Retrovirus zinc finger-like domains"/>
    <property type="match status" value="1"/>
</dbReference>
<dbReference type="AlphaFoldDB" id="A0A392T570"/>
<keyword evidence="1" id="KW-0862">Zinc</keyword>
<dbReference type="InterPro" id="IPR051714">
    <property type="entry name" value="Znf_CCHC_NABP"/>
</dbReference>
<dbReference type="SMART" id="SM00343">
    <property type="entry name" value="ZnF_C2HC"/>
    <property type="match status" value="3"/>
</dbReference>
<evidence type="ECO:0000313" key="3">
    <source>
        <dbReference type="EMBL" id="MCI55537.1"/>
    </source>
</evidence>
<sequence>GDSGGRGRGDRNCFICGLPGHHLFECPKKDGKCFKCGDPGHKADQCKKGVVCFNYKEEGHKSAVCKKSRVAGGKVFALDGGDAEANNLIR</sequence>
<dbReference type="PROSITE" id="PS50158">
    <property type="entry name" value="ZF_CCHC"/>
    <property type="match status" value="2"/>
</dbReference>
<dbReference type="Proteomes" id="UP000265520">
    <property type="component" value="Unassembled WGS sequence"/>
</dbReference>
<dbReference type="Pfam" id="PF00098">
    <property type="entry name" value="zf-CCHC"/>
    <property type="match status" value="2"/>
</dbReference>
<accession>A0A392T570</accession>
<organism evidence="3 4">
    <name type="scientific">Trifolium medium</name>
    <dbReference type="NCBI Taxonomy" id="97028"/>
    <lineage>
        <taxon>Eukaryota</taxon>
        <taxon>Viridiplantae</taxon>
        <taxon>Streptophyta</taxon>
        <taxon>Embryophyta</taxon>
        <taxon>Tracheophyta</taxon>
        <taxon>Spermatophyta</taxon>
        <taxon>Magnoliopsida</taxon>
        <taxon>eudicotyledons</taxon>
        <taxon>Gunneridae</taxon>
        <taxon>Pentapetalae</taxon>
        <taxon>rosids</taxon>
        <taxon>fabids</taxon>
        <taxon>Fabales</taxon>
        <taxon>Fabaceae</taxon>
        <taxon>Papilionoideae</taxon>
        <taxon>50 kb inversion clade</taxon>
        <taxon>NPAAA clade</taxon>
        <taxon>Hologalegina</taxon>
        <taxon>IRL clade</taxon>
        <taxon>Trifolieae</taxon>
        <taxon>Trifolium</taxon>
    </lineage>
</organism>
<keyword evidence="4" id="KW-1185">Reference proteome</keyword>
<evidence type="ECO:0000313" key="4">
    <source>
        <dbReference type="Proteomes" id="UP000265520"/>
    </source>
</evidence>
<evidence type="ECO:0000259" key="2">
    <source>
        <dbReference type="PROSITE" id="PS50158"/>
    </source>
</evidence>
<keyword evidence="1" id="KW-0863">Zinc-finger</keyword>
<name>A0A392T570_9FABA</name>
<protein>
    <submittedName>
        <fullName evidence="3">Cellular nucleic acid-binding protein</fullName>
    </submittedName>
</protein>
<dbReference type="GO" id="GO:0003676">
    <property type="term" value="F:nucleic acid binding"/>
    <property type="evidence" value="ECO:0007669"/>
    <property type="project" value="InterPro"/>
</dbReference>
<feature type="domain" description="CCHC-type" evidence="2">
    <location>
        <begin position="32"/>
        <end position="48"/>
    </location>
</feature>
<proteinExistence type="predicted"/>
<dbReference type="PANTHER" id="PTHR23002">
    <property type="entry name" value="ZINC FINGER CCHC DOMAIN CONTAINING PROTEIN"/>
    <property type="match status" value="1"/>
</dbReference>
<evidence type="ECO:0000256" key="1">
    <source>
        <dbReference type="PROSITE-ProRule" id="PRU00047"/>
    </source>
</evidence>
<dbReference type="EMBL" id="LXQA010497974">
    <property type="protein sequence ID" value="MCI55537.1"/>
    <property type="molecule type" value="Genomic_DNA"/>
</dbReference>
<keyword evidence="1" id="KW-0479">Metal-binding</keyword>